<sequence>METLDMNGYIEICESKEQNAEMKGLEIIYQLFTHPVKCMQNLSNTKASYFVALIIILSGISVTVSDFVLFGTNTFIRPFFPFCLFMSVIGIAGIWFVSGAIFHLVAEWLNGQGKASVLLTALGLSLSPSILTVPMVLIAQACGDLKLFVYLGFKLLILIWVVELQFISIREVHRISTFKTLLVFGSPSIIITGILIVIMVMIGVTV</sequence>
<reference evidence="7 8" key="1">
    <citation type="submission" date="2017-09" db="EMBL/GenBank/DDBJ databases">
        <title>Depth-based differentiation of microbial function through sediment-hosted aquifers and enrichment of novel symbionts in the deep terrestrial subsurface.</title>
        <authorList>
            <person name="Probst A.J."/>
            <person name="Ladd B."/>
            <person name="Jarett J.K."/>
            <person name="Geller-Mcgrath D.E."/>
            <person name="Sieber C.M."/>
            <person name="Emerson J.B."/>
            <person name="Anantharaman K."/>
            <person name="Thomas B.C."/>
            <person name="Malmstrom R."/>
            <person name="Stieglmeier M."/>
            <person name="Klingl A."/>
            <person name="Woyke T."/>
            <person name="Ryan C.M."/>
            <person name="Banfield J.F."/>
        </authorList>
    </citation>
    <scope>NUCLEOTIDE SEQUENCE [LARGE SCALE GENOMIC DNA]</scope>
    <source>
        <strain evidence="7">CG23_combo_of_CG06-09_8_20_14_all_40_23</strain>
    </source>
</reference>
<dbReference type="Pfam" id="PF04893">
    <property type="entry name" value="Yip1"/>
    <property type="match status" value="1"/>
</dbReference>
<keyword evidence="4 5" id="KW-0472">Membrane</keyword>
<feature type="transmembrane region" description="Helical" evidence="5">
    <location>
        <begin position="147"/>
        <end position="169"/>
    </location>
</feature>
<accession>A0A2H0AAJ2</accession>
<dbReference type="InterPro" id="IPR006977">
    <property type="entry name" value="Yip1_dom"/>
</dbReference>
<evidence type="ECO:0000256" key="2">
    <source>
        <dbReference type="ARBA" id="ARBA00022692"/>
    </source>
</evidence>
<feature type="transmembrane region" description="Helical" evidence="5">
    <location>
        <begin position="79"/>
        <end position="105"/>
    </location>
</feature>
<feature type="transmembrane region" description="Helical" evidence="5">
    <location>
        <begin position="49"/>
        <end position="73"/>
    </location>
</feature>
<evidence type="ECO:0000256" key="1">
    <source>
        <dbReference type="ARBA" id="ARBA00004141"/>
    </source>
</evidence>
<feature type="transmembrane region" description="Helical" evidence="5">
    <location>
        <begin position="117"/>
        <end position="141"/>
    </location>
</feature>
<keyword evidence="3 5" id="KW-1133">Transmembrane helix</keyword>
<feature type="domain" description="Yip1" evidence="6">
    <location>
        <begin position="30"/>
        <end position="198"/>
    </location>
</feature>
<dbReference type="AlphaFoldDB" id="A0A2H0AAJ2"/>
<keyword evidence="2 5" id="KW-0812">Transmembrane</keyword>
<name>A0A2H0AAJ2_9BACT</name>
<protein>
    <recommendedName>
        <fullName evidence="6">Yip1 domain-containing protein</fullName>
    </recommendedName>
</protein>
<evidence type="ECO:0000256" key="5">
    <source>
        <dbReference type="SAM" id="Phobius"/>
    </source>
</evidence>
<gene>
    <name evidence="7" type="ORF">COX18_00235</name>
</gene>
<evidence type="ECO:0000313" key="8">
    <source>
        <dbReference type="Proteomes" id="UP000231067"/>
    </source>
</evidence>
<evidence type="ECO:0000256" key="4">
    <source>
        <dbReference type="ARBA" id="ARBA00023136"/>
    </source>
</evidence>
<evidence type="ECO:0000313" key="7">
    <source>
        <dbReference type="EMBL" id="PIP42452.1"/>
    </source>
</evidence>
<evidence type="ECO:0000259" key="6">
    <source>
        <dbReference type="Pfam" id="PF04893"/>
    </source>
</evidence>
<dbReference type="EMBL" id="PCSH01000007">
    <property type="protein sequence ID" value="PIP42452.1"/>
    <property type="molecule type" value="Genomic_DNA"/>
</dbReference>
<organism evidence="7 8">
    <name type="scientific">Candidatus Desantisbacteria bacterium CG23_combo_of_CG06-09_8_20_14_all_40_23</name>
    <dbReference type="NCBI Taxonomy" id="1974550"/>
    <lineage>
        <taxon>Bacteria</taxon>
        <taxon>Candidatus Desantisiibacteriota</taxon>
    </lineage>
</organism>
<feature type="transmembrane region" description="Helical" evidence="5">
    <location>
        <begin position="181"/>
        <end position="204"/>
    </location>
</feature>
<dbReference type="GO" id="GO:0016020">
    <property type="term" value="C:membrane"/>
    <property type="evidence" value="ECO:0007669"/>
    <property type="project" value="UniProtKB-SubCell"/>
</dbReference>
<comment type="caution">
    <text evidence="7">The sequence shown here is derived from an EMBL/GenBank/DDBJ whole genome shotgun (WGS) entry which is preliminary data.</text>
</comment>
<dbReference type="Proteomes" id="UP000231067">
    <property type="component" value="Unassembled WGS sequence"/>
</dbReference>
<comment type="subcellular location">
    <subcellularLocation>
        <location evidence="1">Membrane</location>
        <topology evidence="1">Multi-pass membrane protein</topology>
    </subcellularLocation>
</comment>
<evidence type="ECO:0000256" key="3">
    <source>
        <dbReference type="ARBA" id="ARBA00022989"/>
    </source>
</evidence>
<proteinExistence type="predicted"/>